<dbReference type="Proteomes" id="UP001196873">
    <property type="component" value="Unassembled WGS sequence"/>
</dbReference>
<keyword evidence="1" id="KW-0472">Membrane</keyword>
<comment type="caution">
    <text evidence="2">The sequence shown here is derived from an EMBL/GenBank/DDBJ whole genome shotgun (WGS) entry which is preliminary data.</text>
</comment>
<name>A0AAW4NKG4_9BACT</name>
<dbReference type="EMBL" id="JAHXRF010000007">
    <property type="protein sequence ID" value="MBW4865523.1"/>
    <property type="molecule type" value="Genomic_DNA"/>
</dbReference>
<evidence type="ECO:0000313" key="2">
    <source>
        <dbReference type="EMBL" id="MBW4865523.1"/>
    </source>
</evidence>
<feature type="transmembrane region" description="Helical" evidence="1">
    <location>
        <begin position="7"/>
        <end position="27"/>
    </location>
</feature>
<gene>
    <name evidence="2" type="ORF">KZY68_05730</name>
</gene>
<evidence type="ECO:0008006" key="4">
    <source>
        <dbReference type="Google" id="ProtNLM"/>
    </source>
</evidence>
<evidence type="ECO:0000256" key="1">
    <source>
        <dbReference type="SAM" id="Phobius"/>
    </source>
</evidence>
<protein>
    <recommendedName>
        <fullName evidence="4">Adhesin domain-containing protein</fullName>
    </recommendedName>
</protein>
<dbReference type="AlphaFoldDB" id="A0AAW4NKG4"/>
<keyword evidence="1" id="KW-1133">Transmembrane helix</keyword>
<reference evidence="2" key="1">
    <citation type="submission" date="2021-07" db="EMBL/GenBank/DDBJ databases">
        <title>Genomic diversity and antimicrobial resistance of Prevotella spp. isolated from chronic lung disease airways.</title>
        <authorList>
            <person name="Webb K.A."/>
            <person name="Olagoke O.S."/>
            <person name="Baird T."/>
            <person name="Neill J."/>
            <person name="Pham A."/>
            <person name="Wells T.J."/>
            <person name="Ramsay K.A."/>
            <person name="Bell S.C."/>
            <person name="Sarovich D.S."/>
            <person name="Price E.P."/>
        </authorList>
    </citation>
    <scope>NUCLEOTIDE SEQUENCE</scope>
    <source>
        <strain evidence="2">SCHI0047.S.3</strain>
    </source>
</reference>
<dbReference type="RefSeq" id="WP_219424919.1">
    <property type="nucleotide sequence ID" value="NZ_JAHXQY010000002.1"/>
</dbReference>
<sequence>MKTTTKIIIGLIAATYMILLMVSTISLKAPTKYFQTSTRGILKTQNITAVQAFVSLLQYSDDSQGYIVELIPDDKTNEVTIDYPSEVLDVKMKGSILDILTGHELAKFKAENKDYEIVENRAKQTESEEEATSDTYTNNVIVRIKLPRAMLLKLLADARSLNLNGGVLQLDNLSIDTFDFQRDLYLSLNHCNFKQATISVGSQTLYLSHTHIGNLTFYGKEAHDTYSETSINEVEGTTIDHLLLKTTVDMTLQYSCYKSIEVQSLGHEPVDIHFIGIKGHCKLK</sequence>
<keyword evidence="1" id="KW-0812">Transmembrane</keyword>
<organism evidence="2 3">
    <name type="scientific">Segatella salivae</name>
    <dbReference type="NCBI Taxonomy" id="228604"/>
    <lineage>
        <taxon>Bacteria</taxon>
        <taxon>Pseudomonadati</taxon>
        <taxon>Bacteroidota</taxon>
        <taxon>Bacteroidia</taxon>
        <taxon>Bacteroidales</taxon>
        <taxon>Prevotellaceae</taxon>
        <taxon>Segatella</taxon>
    </lineage>
</organism>
<accession>A0AAW4NKG4</accession>
<proteinExistence type="predicted"/>
<evidence type="ECO:0000313" key="3">
    <source>
        <dbReference type="Proteomes" id="UP001196873"/>
    </source>
</evidence>